<dbReference type="GO" id="GO:0004519">
    <property type="term" value="F:endonuclease activity"/>
    <property type="evidence" value="ECO:0007669"/>
    <property type="project" value="UniProtKB-KW"/>
</dbReference>
<dbReference type="InterPro" id="IPR036691">
    <property type="entry name" value="Endo/exonu/phosph_ase_sf"/>
</dbReference>
<dbReference type="Gene3D" id="3.60.10.10">
    <property type="entry name" value="Endonuclease/exonuclease/phosphatase"/>
    <property type="match status" value="1"/>
</dbReference>
<keyword evidence="3" id="KW-1185">Reference proteome</keyword>
<keyword evidence="2" id="KW-0378">Hydrolase</keyword>
<proteinExistence type="predicted"/>
<dbReference type="PANTHER" id="PTHR14859:SF0">
    <property type="entry name" value="ENDONUCLEASE_EXONUCLEASE_PHOSPHATASE FAMILY PROTEIN, EXPRESSED"/>
    <property type="match status" value="1"/>
</dbReference>
<dbReference type="PANTHER" id="PTHR14859">
    <property type="entry name" value="CALCOFLUOR WHITE HYPERSENSITIVE PROTEIN PRECURSOR"/>
    <property type="match status" value="1"/>
</dbReference>
<organism evidence="2 3">
    <name type="scientific">Variovorax defluvii</name>
    <dbReference type="NCBI Taxonomy" id="913761"/>
    <lineage>
        <taxon>Bacteria</taxon>
        <taxon>Pseudomonadati</taxon>
        <taxon>Pseudomonadota</taxon>
        <taxon>Betaproteobacteria</taxon>
        <taxon>Burkholderiales</taxon>
        <taxon>Comamonadaceae</taxon>
        <taxon>Variovorax</taxon>
    </lineage>
</organism>
<dbReference type="EMBL" id="BAABGJ010000020">
    <property type="protein sequence ID" value="GAA4342059.1"/>
    <property type="molecule type" value="Genomic_DNA"/>
</dbReference>
<dbReference type="RefSeq" id="WP_345538004.1">
    <property type="nucleotide sequence ID" value="NZ_BAABGJ010000020.1"/>
</dbReference>
<dbReference type="InterPro" id="IPR051916">
    <property type="entry name" value="GPI-anchor_lipid_remodeler"/>
</dbReference>
<dbReference type="InterPro" id="IPR005135">
    <property type="entry name" value="Endo/exonuclease/phosphatase"/>
</dbReference>
<keyword evidence="2" id="KW-0540">Nuclease</keyword>
<reference evidence="3" key="1">
    <citation type="journal article" date="2019" name="Int. J. Syst. Evol. Microbiol.">
        <title>The Global Catalogue of Microorganisms (GCM) 10K type strain sequencing project: providing services to taxonomists for standard genome sequencing and annotation.</title>
        <authorList>
            <consortium name="The Broad Institute Genomics Platform"/>
            <consortium name="The Broad Institute Genome Sequencing Center for Infectious Disease"/>
            <person name="Wu L."/>
            <person name="Ma J."/>
        </authorList>
    </citation>
    <scope>NUCLEOTIDE SEQUENCE [LARGE SCALE GENOMIC DNA]</scope>
    <source>
        <strain evidence="3">JCM 17804</strain>
    </source>
</reference>
<dbReference type="Pfam" id="PF03372">
    <property type="entry name" value="Exo_endo_phos"/>
    <property type="match status" value="1"/>
</dbReference>
<dbReference type="SUPFAM" id="SSF56219">
    <property type="entry name" value="DNase I-like"/>
    <property type="match status" value="1"/>
</dbReference>
<comment type="caution">
    <text evidence="2">The sequence shown here is derived from an EMBL/GenBank/DDBJ whole genome shotgun (WGS) entry which is preliminary data.</text>
</comment>
<name>A0ABP8HNY9_9BURK</name>
<evidence type="ECO:0000313" key="3">
    <source>
        <dbReference type="Proteomes" id="UP001500975"/>
    </source>
</evidence>
<gene>
    <name evidence="2" type="ORF">GCM10023165_23410</name>
</gene>
<keyword evidence="2" id="KW-0255">Endonuclease</keyword>
<dbReference type="Proteomes" id="UP001500975">
    <property type="component" value="Unassembled WGS sequence"/>
</dbReference>
<accession>A0ABP8HNY9</accession>
<sequence length="289" mass="31778">MKLVTWNTQWCRGLDGMVSPRRIVEGARALADFDVLCLQEVASGYTRMPGAPADQPAELQALLPGFRLFFGAAVEEFDAQGGHLRFGNLIATRLPVAMVRHHPLPWPADPAVSTMPRMCTVVTLNSPDLGAVRVMTTHLEYYSAAQRSAQARALRALHAEACEQAAAPPQAGDEHSPFQPKPHTQQAILCGDFNMEATDPAHAEIQQPFGLQAAGGTPGMRLQDAWPIVHGQRPHDPTFRLFDKQYGPEPAAFDFVFVSEPLIPRLRRIEVDRQSRASDHQPVVVELEG</sequence>
<feature type="domain" description="Endonuclease/exonuclease/phosphatase" evidence="1">
    <location>
        <begin position="4"/>
        <end position="280"/>
    </location>
</feature>
<evidence type="ECO:0000313" key="2">
    <source>
        <dbReference type="EMBL" id="GAA4342059.1"/>
    </source>
</evidence>
<evidence type="ECO:0000259" key="1">
    <source>
        <dbReference type="Pfam" id="PF03372"/>
    </source>
</evidence>
<protein>
    <submittedName>
        <fullName evidence="2">Endonuclease/exonuclease/phosphatase family protein</fullName>
    </submittedName>
</protein>